<reference evidence="1" key="1">
    <citation type="journal article" date="2020" name="mSystems">
        <title>Genome- and Community-Level Interaction Insights into Carbon Utilization and Element Cycling Functions of Hydrothermarchaeota in Hydrothermal Sediment.</title>
        <authorList>
            <person name="Zhou Z."/>
            <person name="Liu Y."/>
            <person name="Xu W."/>
            <person name="Pan J."/>
            <person name="Luo Z.H."/>
            <person name="Li M."/>
        </authorList>
    </citation>
    <scope>NUCLEOTIDE SEQUENCE [LARGE SCALE GENOMIC DNA]</scope>
    <source>
        <strain evidence="1">SpSt-658</strain>
    </source>
</reference>
<sequence>MEHPLRWIEIIEHSLNLYENGVIELEHLAIIVCYVSRVLGLDDVSEEVKKNHRKAVRHAIRIIDNYLKSSNKRLPVVTSITIDELAKILMNIIENK</sequence>
<name>A0A7C4H6J0_9CREN</name>
<dbReference type="EMBL" id="DTCA01000116">
    <property type="protein sequence ID" value="HGM07533.1"/>
    <property type="molecule type" value="Genomic_DNA"/>
</dbReference>
<organism evidence="1">
    <name type="scientific">Ignisphaera aggregans</name>
    <dbReference type="NCBI Taxonomy" id="334771"/>
    <lineage>
        <taxon>Archaea</taxon>
        <taxon>Thermoproteota</taxon>
        <taxon>Thermoprotei</taxon>
        <taxon>Desulfurococcales</taxon>
        <taxon>Desulfurococcaceae</taxon>
        <taxon>Ignisphaera</taxon>
    </lineage>
</organism>
<proteinExistence type="predicted"/>
<accession>A0A7C4H6J0</accession>
<dbReference type="AlphaFoldDB" id="A0A7C4H6J0"/>
<evidence type="ECO:0000313" key="1">
    <source>
        <dbReference type="EMBL" id="HGM07533.1"/>
    </source>
</evidence>
<protein>
    <submittedName>
        <fullName evidence="1">Uncharacterized protein</fullName>
    </submittedName>
</protein>
<gene>
    <name evidence="1" type="ORF">ENU31_03890</name>
</gene>
<comment type="caution">
    <text evidence="1">The sequence shown here is derived from an EMBL/GenBank/DDBJ whole genome shotgun (WGS) entry which is preliminary data.</text>
</comment>